<evidence type="ECO:0000259" key="2">
    <source>
        <dbReference type="Pfam" id="PF13538"/>
    </source>
</evidence>
<dbReference type="SUPFAM" id="SSF52540">
    <property type="entry name" value="P-loop containing nucleoside triphosphate hydrolases"/>
    <property type="match status" value="1"/>
</dbReference>
<dbReference type="Pfam" id="PF13538">
    <property type="entry name" value="UvrD_C_2"/>
    <property type="match status" value="1"/>
</dbReference>
<evidence type="ECO:0000313" key="3">
    <source>
        <dbReference type="EMBL" id="MBB4836976.1"/>
    </source>
</evidence>
<dbReference type="Gene3D" id="3.40.50.300">
    <property type="entry name" value="P-loop containing nucleotide triphosphate hydrolases"/>
    <property type="match status" value="2"/>
</dbReference>
<comment type="caution">
    <text evidence="3">The sequence shown here is derived from an EMBL/GenBank/DDBJ whole genome shotgun (WGS) entry which is preliminary data.</text>
</comment>
<dbReference type="AlphaFoldDB" id="A0A7W7JXK3"/>
<dbReference type="GO" id="GO:0005829">
    <property type="term" value="C:cytosol"/>
    <property type="evidence" value="ECO:0007669"/>
    <property type="project" value="TreeGrafter"/>
</dbReference>
<protein>
    <recommendedName>
        <fullName evidence="5">DNA helicase</fullName>
    </recommendedName>
</protein>
<dbReference type="InterPro" id="IPR027417">
    <property type="entry name" value="P-loop_NTPase"/>
</dbReference>
<evidence type="ECO:0000259" key="1">
    <source>
        <dbReference type="Pfam" id="PF08378"/>
    </source>
</evidence>
<dbReference type="InterPro" id="IPR011528">
    <property type="entry name" value="NERD"/>
</dbReference>
<dbReference type="GO" id="GO:0003677">
    <property type="term" value="F:DNA binding"/>
    <property type="evidence" value="ECO:0007669"/>
    <property type="project" value="InterPro"/>
</dbReference>
<evidence type="ECO:0000313" key="4">
    <source>
        <dbReference type="Proteomes" id="UP000575241"/>
    </source>
</evidence>
<evidence type="ECO:0008006" key="5">
    <source>
        <dbReference type="Google" id="ProtNLM"/>
    </source>
</evidence>
<organism evidence="3 4">
    <name type="scientific">Sphingomonas kyeonggiensis</name>
    <dbReference type="NCBI Taxonomy" id="1268553"/>
    <lineage>
        <taxon>Bacteria</taxon>
        <taxon>Pseudomonadati</taxon>
        <taxon>Pseudomonadota</taxon>
        <taxon>Alphaproteobacteria</taxon>
        <taxon>Sphingomonadales</taxon>
        <taxon>Sphingomonadaceae</taxon>
        <taxon>Sphingomonas</taxon>
    </lineage>
</organism>
<feature type="domain" description="NERD" evidence="1">
    <location>
        <begin position="15"/>
        <end position="115"/>
    </location>
</feature>
<gene>
    <name evidence="3" type="ORF">HNP52_000027</name>
</gene>
<dbReference type="GO" id="GO:0005524">
    <property type="term" value="F:ATP binding"/>
    <property type="evidence" value="ECO:0007669"/>
    <property type="project" value="InterPro"/>
</dbReference>
<dbReference type="PANTHER" id="PTHR11070">
    <property type="entry name" value="UVRD / RECB / PCRA DNA HELICASE FAMILY MEMBER"/>
    <property type="match status" value="1"/>
</dbReference>
<accession>A0A7W7JXK3</accession>
<dbReference type="InterPro" id="IPR027785">
    <property type="entry name" value="UvrD-like_helicase_C"/>
</dbReference>
<dbReference type="InterPro" id="IPR000212">
    <property type="entry name" value="DNA_helicase_UvrD/REP"/>
</dbReference>
<dbReference type="RefSeq" id="WP_221416059.1">
    <property type="nucleotide sequence ID" value="NZ_JACHLN010000001.1"/>
</dbReference>
<dbReference type="GO" id="GO:0043138">
    <property type="term" value="F:3'-5' DNA helicase activity"/>
    <property type="evidence" value="ECO:0007669"/>
    <property type="project" value="TreeGrafter"/>
</dbReference>
<dbReference type="PANTHER" id="PTHR11070:SF45">
    <property type="entry name" value="DNA 3'-5' HELICASE"/>
    <property type="match status" value="1"/>
</dbReference>
<dbReference type="Proteomes" id="UP000575241">
    <property type="component" value="Unassembled WGS sequence"/>
</dbReference>
<dbReference type="GO" id="GO:0000725">
    <property type="term" value="P:recombinational repair"/>
    <property type="evidence" value="ECO:0007669"/>
    <property type="project" value="TreeGrafter"/>
</dbReference>
<feature type="domain" description="UvrD-like helicase C-terminal" evidence="2">
    <location>
        <begin position="511"/>
        <end position="558"/>
    </location>
</feature>
<dbReference type="EMBL" id="JACHLN010000001">
    <property type="protein sequence ID" value="MBB4836976.1"/>
    <property type="molecule type" value="Genomic_DNA"/>
</dbReference>
<name>A0A7W7JXK3_9SPHN</name>
<proteinExistence type="predicted"/>
<sequence length="573" mass="63517">MAICIPPPESMHAESAGERRLYDALRSGLSDEYLVLHSVAWIAKPRGAGPRDGEVDFLICHPRRGLLIVEVKGGRIALDYAGRNWTSTDRNDVEHVIGNPFEQAKKGKFAILEKLKESPLWQKLGIGRFTLGHGVVFPDVDDADRLQGPDAPRQIIGDRRTLSAISAWVEGLHDFWAEPTTASSASVIGTRGIETVRRIFARVGTTRALLSARLAEEEERRITLTERQSVILDMLSRHRRVMVAGGAGTGKTLIARQKAVRSAEHGLSTLLLCYNRGLADHLRELSADVEGLEVATFHQLCRRWIERARIEFGRDLVAEAQHDYPLGNEYDHHQPIALALAVDLFGFSYDAIIVDEGQDFGDEFWMPIELLLSDHADGLLYVFLDENQDIYRRSAAIPIDGAPLFLDRNCRNTAPIHAAAYRYYRGDTIEAPAIAGKAVELLVSPDRARQAAAISNLVTKLVAEEGVAPHDIGVLLCNARDRQDCERALLRTTIPKQANWGRLEGYRPGSVTVDSVARFKGLERPIVILWGLDGCDPVIDREILYVGMSRAKSLLYLCGTKDTCDRLVKASVG</sequence>
<keyword evidence="4" id="KW-1185">Reference proteome</keyword>
<dbReference type="Pfam" id="PF08378">
    <property type="entry name" value="NERD"/>
    <property type="match status" value="1"/>
</dbReference>
<dbReference type="Pfam" id="PF13245">
    <property type="entry name" value="AAA_19"/>
    <property type="match status" value="1"/>
</dbReference>
<reference evidence="3 4" key="1">
    <citation type="submission" date="2020-08" db="EMBL/GenBank/DDBJ databases">
        <title>Functional genomics of gut bacteria from endangered species of beetles.</title>
        <authorList>
            <person name="Carlos-Shanley C."/>
        </authorList>
    </citation>
    <scope>NUCLEOTIDE SEQUENCE [LARGE SCALE GENOMIC DNA]</scope>
    <source>
        <strain evidence="3 4">S00224</strain>
    </source>
</reference>